<comment type="caution">
    <text evidence="1">The sequence shown here is derived from an EMBL/GenBank/DDBJ whole genome shotgun (WGS) entry which is preliminary data.</text>
</comment>
<evidence type="ECO:0000313" key="2">
    <source>
        <dbReference type="Proteomes" id="UP000634476"/>
    </source>
</evidence>
<organism evidence="1 2">
    <name type="scientific">Planobispora takensis</name>
    <dbReference type="NCBI Taxonomy" id="1367882"/>
    <lineage>
        <taxon>Bacteria</taxon>
        <taxon>Bacillati</taxon>
        <taxon>Actinomycetota</taxon>
        <taxon>Actinomycetes</taxon>
        <taxon>Streptosporangiales</taxon>
        <taxon>Streptosporangiaceae</taxon>
        <taxon>Planobispora</taxon>
    </lineage>
</organism>
<proteinExistence type="predicted"/>
<gene>
    <name evidence="1" type="ORF">Pta02_01830</name>
</gene>
<dbReference type="AlphaFoldDB" id="A0A8J3SRT8"/>
<dbReference type="RefSeq" id="WP_203872671.1">
    <property type="nucleotide sequence ID" value="NZ_BOOK01000001.1"/>
</dbReference>
<keyword evidence="2" id="KW-1185">Reference proteome</keyword>
<reference evidence="1" key="1">
    <citation type="submission" date="2021-01" db="EMBL/GenBank/DDBJ databases">
        <title>Whole genome shotgun sequence of Planobispora takensis NBRC 109077.</title>
        <authorList>
            <person name="Komaki H."/>
            <person name="Tamura T."/>
        </authorList>
    </citation>
    <scope>NUCLEOTIDE SEQUENCE</scope>
    <source>
        <strain evidence="1">NBRC 109077</strain>
    </source>
</reference>
<dbReference type="Proteomes" id="UP000634476">
    <property type="component" value="Unassembled WGS sequence"/>
</dbReference>
<accession>A0A8J3SRT8</accession>
<sequence>MNARTAELGRDRRYDSYDIEIARVERTYGFRCADDRPGHENGLVRRETGRS</sequence>
<dbReference type="EMBL" id="BOOK01000001">
    <property type="protein sequence ID" value="GIH98174.1"/>
    <property type="molecule type" value="Genomic_DNA"/>
</dbReference>
<protein>
    <submittedName>
        <fullName evidence="1">Uncharacterized protein</fullName>
    </submittedName>
</protein>
<evidence type="ECO:0000313" key="1">
    <source>
        <dbReference type="EMBL" id="GIH98174.1"/>
    </source>
</evidence>
<name>A0A8J3SRT8_9ACTN</name>